<evidence type="ECO:0000259" key="11">
    <source>
        <dbReference type="Pfam" id="PF23493"/>
    </source>
</evidence>
<dbReference type="InterPro" id="IPR032678">
    <property type="entry name" value="tRNA-synt_1_cat_dom"/>
</dbReference>
<evidence type="ECO:0000259" key="10">
    <source>
        <dbReference type="Pfam" id="PF01406"/>
    </source>
</evidence>
<feature type="domain" description="Cysteinyl-tRNA ligase anticodon binding" evidence="11">
    <location>
        <begin position="198"/>
        <end position="239"/>
    </location>
</feature>
<evidence type="ECO:0000313" key="12">
    <source>
        <dbReference type="EMBL" id="MCA9381573.1"/>
    </source>
</evidence>
<evidence type="ECO:0000313" key="13">
    <source>
        <dbReference type="Proteomes" id="UP000775877"/>
    </source>
</evidence>
<evidence type="ECO:0000256" key="2">
    <source>
        <dbReference type="ARBA" id="ARBA00011245"/>
    </source>
</evidence>
<evidence type="ECO:0000256" key="6">
    <source>
        <dbReference type="ARBA" id="ARBA00022741"/>
    </source>
</evidence>
<dbReference type="SUPFAM" id="SSF52374">
    <property type="entry name" value="Nucleotidylyl transferase"/>
    <property type="match status" value="1"/>
</dbReference>
<evidence type="ECO:0000256" key="4">
    <source>
        <dbReference type="ARBA" id="ARBA00022598"/>
    </source>
</evidence>
<organism evidence="12 13">
    <name type="scientific">Candidatus Dojkabacteria bacterium</name>
    <dbReference type="NCBI Taxonomy" id="2099670"/>
    <lineage>
        <taxon>Bacteria</taxon>
        <taxon>Candidatus Dojkabacteria</taxon>
    </lineage>
</organism>
<reference evidence="12" key="1">
    <citation type="submission" date="2020-04" db="EMBL/GenBank/DDBJ databases">
        <authorList>
            <person name="Zhang T."/>
        </authorList>
    </citation>
    <scope>NUCLEOTIDE SEQUENCE</scope>
    <source>
        <strain evidence="12">HKST-UBA13</strain>
    </source>
</reference>
<dbReference type="Gene3D" id="1.20.120.640">
    <property type="entry name" value="Anticodon-binding domain of a subclass of class I aminoacyl-tRNA synthetases"/>
    <property type="match status" value="1"/>
</dbReference>
<name>A0A955L2C1_9BACT</name>
<dbReference type="InterPro" id="IPR014729">
    <property type="entry name" value="Rossmann-like_a/b/a_fold"/>
</dbReference>
<feature type="non-terminal residue" evidence="12">
    <location>
        <position position="1"/>
    </location>
</feature>
<feature type="domain" description="tRNA synthetases class I catalytic" evidence="10">
    <location>
        <begin position="1"/>
        <end position="111"/>
    </location>
</feature>
<comment type="subunit">
    <text evidence="2">Monomer.</text>
</comment>
<evidence type="ECO:0000256" key="5">
    <source>
        <dbReference type="ARBA" id="ARBA00022723"/>
    </source>
</evidence>
<keyword evidence="8" id="KW-0067">ATP-binding</keyword>
<dbReference type="InterPro" id="IPR009080">
    <property type="entry name" value="tRNAsynth_Ia_anticodon-bd"/>
</dbReference>
<dbReference type="GO" id="GO:0006423">
    <property type="term" value="P:cysteinyl-tRNA aminoacylation"/>
    <property type="evidence" value="ECO:0007669"/>
    <property type="project" value="TreeGrafter"/>
</dbReference>
<protein>
    <recommendedName>
        <fullName evidence="3">Cysteine--tRNA ligase</fullName>
    </recommendedName>
</protein>
<evidence type="ECO:0000256" key="9">
    <source>
        <dbReference type="SAM" id="Coils"/>
    </source>
</evidence>
<proteinExistence type="predicted"/>
<dbReference type="GO" id="GO:0046872">
    <property type="term" value="F:metal ion binding"/>
    <property type="evidence" value="ECO:0007669"/>
    <property type="project" value="UniProtKB-KW"/>
</dbReference>
<dbReference type="EMBL" id="JAGQLJ010000134">
    <property type="protein sequence ID" value="MCA9381573.1"/>
    <property type="molecule type" value="Genomic_DNA"/>
</dbReference>
<dbReference type="Proteomes" id="UP000775877">
    <property type="component" value="Unassembled WGS sequence"/>
</dbReference>
<dbReference type="Gene3D" id="3.40.50.620">
    <property type="entry name" value="HUPs"/>
    <property type="match status" value="1"/>
</dbReference>
<evidence type="ECO:0000256" key="3">
    <source>
        <dbReference type="ARBA" id="ARBA00014738"/>
    </source>
</evidence>
<keyword evidence="6" id="KW-0547">Nucleotide-binding</keyword>
<comment type="caution">
    <text evidence="12">The sequence shown here is derived from an EMBL/GenBank/DDBJ whole genome shotgun (WGS) entry which is preliminary data.</text>
</comment>
<evidence type="ECO:0000256" key="7">
    <source>
        <dbReference type="ARBA" id="ARBA00022833"/>
    </source>
</evidence>
<evidence type="ECO:0000256" key="1">
    <source>
        <dbReference type="ARBA" id="ARBA00001947"/>
    </source>
</evidence>
<reference evidence="12" key="2">
    <citation type="journal article" date="2021" name="Microbiome">
        <title>Successional dynamics and alternative stable states in a saline activated sludge microbial community over 9 years.</title>
        <authorList>
            <person name="Wang Y."/>
            <person name="Ye J."/>
            <person name="Ju F."/>
            <person name="Liu L."/>
            <person name="Boyd J.A."/>
            <person name="Deng Y."/>
            <person name="Parks D.H."/>
            <person name="Jiang X."/>
            <person name="Yin X."/>
            <person name="Woodcroft B.J."/>
            <person name="Tyson G.W."/>
            <person name="Hugenholtz P."/>
            <person name="Polz M.F."/>
            <person name="Zhang T."/>
        </authorList>
    </citation>
    <scope>NUCLEOTIDE SEQUENCE</scope>
    <source>
        <strain evidence="12">HKST-UBA13</strain>
    </source>
</reference>
<dbReference type="PANTHER" id="PTHR10890:SF3">
    <property type="entry name" value="CYSTEINE--TRNA LIGASE, CYTOPLASMIC"/>
    <property type="match status" value="1"/>
</dbReference>
<dbReference type="PANTHER" id="PTHR10890">
    <property type="entry name" value="CYSTEINYL-TRNA SYNTHETASE"/>
    <property type="match status" value="1"/>
</dbReference>
<keyword evidence="9" id="KW-0175">Coiled coil</keyword>
<dbReference type="InterPro" id="IPR056411">
    <property type="entry name" value="CysS_C"/>
</dbReference>
<keyword evidence="7" id="KW-0862">Zinc</keyword>
<dbReference type="SUPFAM" id="SSF47323">
    <property type="entry name" value="Anticodon-binding domain of a subclass of class I aminoacyl-tRNA synthetases"/>
    <property type="match status" value="1"/>
</dbReference>
<evidence type="ECO:0000256" key="8">
    <source>
        <dbReference type="ARBA" id="ARBA00022840"/>
    </source>
</evidence>
<dbReference type="GO" id="GO:0004817">
    <property type="term" value="F:cysteine-tRNA ligase activity"/>
    <property type="evidence" value="ECO:0007669"/>
    <property type="project" value="TreeGrafter"/>
</dbReference>
<gene>
    <name evidence="12" type="ORF">KC678_04875</name>
</gene>
<dbReference type="GO" id="GO:0005524">
    <property type="term" value="F:ATP binding"/>
    <property type="evidence" value="ECO:0007669"/>
    <property type="project" value="UniProtKB-KW"/>
</dbReference>
<keyword evidence="4 12" id="KW-0436">Ligase</keyword>
<dbReference type="Pfam" id="PF23493">
    <property type="entry name" value="CysS_C"/>
    <property type="match status" value="1"/>
</dbReference>
<keyword evidence="5" id="KW-0479">Metal-binding</keyword>
<dbReference type="AlphaFoldDB" id="A0A955L2C1"/>
<feature type="coiled-coil region" evidence="9">
    <location>
        <begin position="107"/>
        <end position="134"/>
    </location>
</feature>
<dbReference type="InterPro" id="IPR024909">
    <property type="entry name" value="Cys-tRNA/MSH_ligase"/>
</dbReference>
<sequence>GWHIECSAMSKATLGDTIDIHMGGIEHIPTHHTNEIAQSEAANGVKFTNYWLHHEHLLMDGGKMSKSIGNIYTIENLEEKGYSALDYRYFTLQTHYRSKQNFTWDALDSAKIAREKLENTIAKYKEETSESSINQNYKEKLKEALSEDFNISKALGIIWEITKSDIPASEKLGTILDFDSVLGLNLKDAELKTESESYSPEVEELIDERNKAREEKDWEKADEIRDRLKEVFGVEVKDR</sequence>
<dbReference type="GO" id="GO:0005829">
    <property type="term" value="C:cytosol"/>
    <property type="evidence" value="ECO:0007669"/>
    <property type="project" value="TreeGrafter"/>
</dbReference>
<comment type="cofactor">
    <cofactor evidence="1">
        <name>Zn(2+)</name>
        <dbReference type="ChEBI" id="CHEBI:29105"/>
    </cofactor>
</comment>
<accession>A0A955L2C1</accession>
<dbReference type="Pfam" id="PF01406">
    <property type="entry name" value="tRNA-synt_1e"/>
    <property type="match status" value="1"/>
</dbReference>